<dbReference type="GO" id="GO:0016788">
    <property type="term" value="F:hydrolase activity, acting on ester bonds"/>
    <property type="evidence" value="ECO:0007669"/>
    <property type="project" value="UniProtKB-ARBA"/>
</dbReference>
<protein>
    <submittedName>
        <fullName evidence="3">Sulfonate ABC transporter permease</fullName>
    </submittedName>
</protein>
<dbReference type="InterPro" id="IPR052762">
    <property type="entry name" value="PCW_deacetylase/CE"/>
</dbReference>
<dbReference type="STRING" id="880074.BARVI_01360"/>
<dbReference type="SUPFAM" id="SSF52266">
    <property type="entry name" value="SGNH hydrolase"/>
    <property type="match status" value="1"/>
</dbReference>
<dbReference type="EMBL" id="CP007034">
    <property type="protein sequence ID" value="AHF11716.1"/>
    <property type="molecule type" value="Genomic_DNA"/>
</dbReference>
<dbReference type="Gene3D" id="2.60.120.260">
    <property type="entry name" value="Galactose-binding domain-like"/>
    <property type="match status" value="1"/>
</dbReference>
<dbReference type="InterPro" id="IPR036514">
    <property type="entry name" value="SGNH_hydro_sf"/>
</dbReference>
<dbReference type="NCBIfam" id="TIGR04183">
    <property type="entry name" value="Por_Secre_tail"/>
    <property type="match status" value="1"/>
</dbReference>
<dbReference type="HOGENOM" id="CLU_654991_0_0_10"/>
<evidence type="ECO:0000313" key="4">
    <source>
        <dbReference type="Proteomes" id="UP000018901"/>
    </source>
</evidence>
<dbReference type="KEGG" id="bvs:BARVI_01360"/>
<keyword evidence="4" id="KW-1185">Reference proteome</keyword>
<dbReference type="Pfam" id="PF13472">
    <property type="entry name" value="Lipase_GDSL_2"/>
    <property type="match status" value="1"/>
</dbReference>
<evidence type="ECO:0000259" key="2">
    <source>
        <dbReference type="Pfam" id="PF17996"/>
    </source>
</evidence>
<dbReference type="InterPro" id="IPR013830">
    <property type="entry name" value="SGNH_hydro"/>
</dbReference>
<dbReference type="eggNOG" id="COG2755">
    <property type="taxonomic scope" value="Bacteria"/>
</dbReference>
<dbReference type="Proteomes" id="UP000018901">
    <property type="component" value="Chromosome"/>
</dbReference>
<dbReference type="InterPro" id="IPR040794">
    <property type="entry name" value="CE2_N"/>
</dbReference>
<name>W0ERJ4_9BACT</name>
<feature type="domain" description="SGNH hydrolase-type esterase" evidence="1">
    <location>
        <begin position="144"/>
        <end position="318"/>
    </location>
</feature>
<sequence length="419" mass="46781">MLLLFFSFFLLQQAFPAENIDIPGDGKLSDVNILYVGRWDRSNPNLYHSYWTGAYLRVDFTGRNIGILLQSGTNLVVSIDGEDLRSINATSGLTRLNEVELSDGRHSLLVGAAGQNEELTFLGLSLDEGAVTYRAQGKFLIEYIGDSITATGGEDDQSAANYAWYTAEGLNCDHTQIAFSGLALTTGYGCLEEKIGLDSLYFCLKNYNHIDERPIQPWDFSYTPNMIVINLGTNDKCGSATDAVMKSSMFNFLSRLRNTYPQTTLVVMEPFNGSYSGPIESAVEKCKTLGDNNIQFVKTEGWLTEEDYKDGTHPNLSGRDKIVHNLMPYLKPLLPSDIKNVKKNDLSFSYDINSHKIIVHSLDEIKNILLYNSMGMLVYNNSISSDSCEIDLSGYMKGYYILRVQTSNNELVTYKVLKG</sequence>
<dbReference type="PANTHER" id="PTHR37834:SF2">
    <property type="entry name" value="ESTERASE, SGNH HYDROLASE-TYPE"/>
    <property type="match status" value="1"/>
</dbReference>
<proteinExistence type="predicted"/>
<organism evidence="3 4">
    <name type="scientific">Barnesiella viscericola DSM 18177</name>
    <dbReference type="NCBI Taxonomy" id="880074"/>
    <lineage>
        <taxon>Bacteria</taxon>
        <taxon>Pseudomonadati</taxon>
        <taxon>Bacteroidota</taxon>
        <taxon>Bacteroidia</taxon>
        <taxon>Bacteroidales</taxon>
        <taxon>Barnesiellaceae</taxon>
        <taxon>Barnesiella</taxon>
    </lineage>
</organism>
<reference evidence="3 4" key="1">
    <citation type="submission" date="2013-12" db="EMBL/GenBank/DDBJ databases">
        <authorList>
            <consortium name="DOE Joint Genome Institute"/>
            <person name="Eisen J."/>
            <person name="Huntemann M."/>
            <person name="Han J."/>
            <person name="Chen A."/>
            <person name="Kyrpides N."/>
            <person name="Mavromatis K."/>
            <person name="Markowitz V."/>
            <person name="Palaniappan K."/>
            <person name="Ivanova N."/>
            <person name="Schaumberg A."/>
            <person name="Pati A."/>
            <person name="Liolios K."/>
            <person name="Nordberg H.P."/>
            <person name="Cantor M.N."/>
            <person name="Hua S.X."/>
            <person name="Woyke T."/>
        </authorList>
    </citation>
    <scope>NUCLEOTIDE SEQUENCE [LARGE SCALE GENOMIC DNA]</scope>
    <source>
        <strain evidence="4">DSM 18177</strain>
    </source>
</reference>
<accession>W0ERJ4</accession>
<dbReference type="AlphaFoldDB" id="W0ERJ4"/>
<dbReference type="Gene3D" id="3.40.50.1110">
    <property type="entry name" value="SGNH hydrolase"/>
    <property type="match status" value="1"/>
</dbReference>
<evidence type="ECO:0000259" key="1">
    <source>
        <dbReference type="Pfam" id="PF13472"/>
    </source>
</evidence>
<evidence type="ECO:0000313" key="3">
    <source>
        <dbReference type="EMBL" id="AHF11716.1"/>
    </source>
</evidence>
<dbReference type="Pfam" id="PF17996">
    <property type="entry name" value="CE2_N"/>
    <property type="match status" value="1"/>
</dbReference>
<gene>
    <name evidence="3" type="ORF">BARVI_01360</name>
</gene>
<feature type="domain" description="Carbohydrate esterase 2 N-terminal" evidence="2">
    <location>
        <begin position="35"/>
        <end position="130"/>
    </location>
</feature>
<dbReference type="PANTHER" id="PTHR37834">
    <property type="entry name" value="GDSL-LIKE LIPASE/ACYLHYDROLASE DOMAIN PROTEIN (AFU_ORTHOLOGUE AFUA_2G00620)"/>
    <property type="match status" value="1"/>
</dbReference>
<dbReference type="InterPro" id="IPR026444">
    <property type="entry name" value="Secre_tail"/>
</dbReference>